<feature type="transmembrane region" description="Helical" evidence="1">
    <location>
        <begin position="66"/>
        <end position="90"/>
    </location>
</feature>
<feature type="transmembrane region" description="Helical" evidence="1">
    <location>
        <begin position="158"/>
        <end position="182"/>
    </location>
</feature>
<accession>A0ABP6BX04</accession>
<sequence>MSLVNVTRSELTKQFTTSIWWILGIVLAGYVGFTAAGLTVVFALAASGALPSSGGGLTATGVPGEVSALIYSLAASVGYVFPLLIGTLLVTGEFRHNTLTPTFLTTPKRGRVLTAKVLAGAVMGLVYAALALIVTVGPAAGILAGFGQHTGLDSSDTWAMLGRIVIAFVLWVVVGIGVGLVVRNQVAAIVIVLAFTQFIEPLLRFGGAFVSGLSDAARFLPGAASDTLVGASLFSVSAGGDAGQPLEWWVGGLVLLAYGLLFTVLGYLSSWRRDVG</sequence>
<dbReference type="Proteomes" id="UP001500274">
    <property type="component" value="Unassembled WGS sequence"/>
</dbReference>
<keyword evidence="3" id="KW-1185">Reference proteome</keyword>
<keyword evidence="1" id="KW-0472">Membrane</keyword>
<evidence type="ECO:0000313" key="2">
    <source>
        <dbReference type="EMBL" id="GAA2590263.1"/>
    </source>
</evidence>
<evidence type="ECO:0000313" key="3">
    <source>
        <dbReference type="Proteomes" id="UP001500274"/>
    </source>
</evidence>
<organism evidence="2 3">
    <name type="scientific">Microbacterium binotii</name>
    <dbReference type="NCBI Taxonomy" id="462710"/>
    <lineage>
        <taxon>Bacteria</taxon>
        <taxon>Bacillati</taxon>
        <taxon>Actinomycetota</taxon>
        <taxon>Actinomycetes</taxon>
        <taxon>Micrococcales</taxon>
        <taxon>Microbacteriaceae</taxon>
        <taxon>Microbacterium</taxon>
    </lineage>
</organism>
<protein>
    <submittedName>
        <fullName evidence="2">ABC transporter permease</fullName>
    </submittedName>
</protein>
<feature type="transmembrane region" description="Helical" evidence="1">
    <location>
        <begin position="20"/>
        <end position="46"/>
    </location>
</feature>
<reference evidence="3" key="1">
    <citation type="journal article" date="2019" name="Int. J. Syst. Evol. Microbiol.">
        <title>The Global Catalogue of Microorganisms (GCM) 10K type strain sequencing project: providing services to taxonomists for standard genome sequencing and annotation.</title>
        <authorList>
            <consortium name="The Broad Institute Genomics Platform"/>
            <consortium name="The Broad Institute Genome Sequencing Center for Infectious Disease"/>
            <person name="Wu L."/>
            <person name="Ma J."/>
        </authorList>
    </citation>
    <scope>NUCLEOTIDE SEQUENCE [LARGE SCALE GENOMIC DNA]</scope>
    <source>
        <strain evidence="3">JCM 16365</strain>
    </source>
</reference>
<feature type="transmembrane region" description="Helical" evidence="1">
    <location>
        <begin position="248"/>
        <end position="268"/>
    </location>
</feature>
<dbReference type="RefSeq" id="WP_344230969.1">
    <property type="nucleotide sequence ID" value="NZ_BAAARI010000038.1"/>
</dbReference>
<name>A0ABP6BX04_9MICO</name>
<evidence type="ECO:0000256" key="1">
    <source>
        <dbReference type="SAM" id="Phobius"/>
    </source>
</evidence>
<keyword evidence="1" id="KW-1133">Transmembrane helix</keyword>
<feature type="transmembrane region" description="Helical" evidence="1">
    <location>
        <begin position="117"/>
        <end position="146"/>
    </location>
</feature>
<proteinExistence type="predicted"/>
<keyword evidence="1" id="KW-0812">Transmembrane</keyword>
<feature type="transmembrane region" description="Helical" evidence="1">
    <location>
        <begin position="189"/>
        <end position="210"/>
    </location>
</feature>
<gene>
    <name evidence="2" type="ORF">GCM10009862_30700</name>
</gene>
<comment type="caution">
    <text evidence="2">The sequence shown here is derived from an EMBL/GenBank/DDBJ whole genome shotgun (WGS) entry which is preliminary data.</text>
</comment>
<dbReference type="EMBL" id="BAAARI010000038">
    <property type="protein sequence ID" value="GAA2590263.1"/>
    <property type="molecule type" value="Genomic_DNA"/>
</dbReference>